<dbReference type="PANTHER" id="PTHR10357:SF210">
    <property type="entry name" value="MALTODEXTRIN GLUCOSIDASE"/>
    <property type="match status" value="1"/>
</dbReference>
<sequence>MTALDPSIPVRPRVRHLLDEPHHDGSEVYVPAGTPALGDVVPVRFRVPASGTERAVWVRTVRDGEPRIEPARLDRADSHERWYVADVPVHNPVTGYRALLDEPGGYRWLNGRGVHAREVPDVADFRLTVHAPAPAWLSSAVVYQVFPDRFARAGSHDGLPEGELPDWAVPARWDDEPIPAGPGVSQQLFGGHLAGVEAHLDHLERLGVDTLYLTPIFPSRSNHRYDARTFDHVDPLLGGDAAFASLSAAVHARGLRLVGDLTTNHTGAGHEWFERARADRTSEEASFYYWTDADPGYVGWLEHASLPKLNYAARPLAQRMVDGPDSVIARWLRAPYALDGWRIDVANMTGRYASEDRTHEVARTIRRTMQAVNPDSVLVSEHFHDAGPDLAGDGWHANMNYSAFTRPVWTWLAAPGSELGFLGMPVPVPSRDGHAMVRSMREFDAAVPWAVTRHQWNMLGSHDTARLRTVVGSRERVEVAAGLLFTYPGTPAMFAGDEGGLRGTNGEHARVPMPWDAIAAGDGSRWDAVTFEVYRALIAVRRGSRALREGGLRWAVVGPDAVAFLRETADERVLVLAARAPWSGADLPRHLLAPGHDAENLYGGAALDVTPEGLRLPGDGPGFQVWRLA</sequence>
<dbReference type="GO" id="GO:0005975">
    <property type="term" value="P:carbohydrate metabolic process"/>
    <property type="evidence" value="ECO:0007669"/>
    <property type="project" value="InterPro"/>
</dbReference>
<dbReference type="SUPFAM" id="SSF51445">
    <property type="entry name" value="(Trans)glycosidases"/>
    <property type="match status" value="1"/>
</dbReference>
<evidence type="ECO:0000313" key="5">
    <source>
        <dbReference type="Proteomes" id="UP000518206"/>
    </source>
</evidence>
<gene>
    <name evidence="4" type="ORF">FHR80_000335</name>
</gene>
<dbReference type="SMART" id="SM00642">
    <property type="entry name" value="Aamy"/>
    <property type="match status" value="1"/>
</dbReference>
<accession>A0A7W4UC36</accession>
<keyword evidence="1 4" id="KW-0378">Hydrolase</keyword>
<comment type="caution">
    <text evidence="4">The sequence shown here is derived from an EMBL/GenBank/DDBJ whole genome shotgun (WGS) entry which is preliminary data.</text>
</comment>
<evidence type="ECO:0000256" key="1">
    <source>
        <dbReference type="ARBA" id="ARBA00022801"/>
    </source>
</evidence>
<dbReference type="InterPro" id="IPR006047">
    <property type="entry name" value="GH13_cat_dom"/>
</dbReference>
<dbReference type="EMBL" id="JACHVX010000001">
    <property type="protein sequence ID" value="MBB2921441.1"/>
    <property type="molecule type" value="Genomic_DNA"/>
</dbReference>
<dbReference type="InterPro" id="IPR017853">
    <property type="entry name" value="GH"/>
</dbReference>
<dbReference type="AlphaFoldDB" id="A0A7W4UC36"/>
<feature type="domain" description="Glycosyl hydrolase family 13 catalytic" evidence="3">
    <location>
        <begin position="144"/>
        <end position="541"/>
    </location>
</feature>
<evidence type="ECO:0000259" key="3">
    <source>
        <dbReference type="SMART" id="SM00642"/>
    </source>
</evidence>
<dbReference type="GO" id="GO:0004558">
    <property type="term" value="F:alpha-1,4-glucosidase activity"/>
    <property type="evidence" value="ECO:0007669"/>
    <property type="project" value="UniProtKB-EC"/>
</dbReference>
<dbReference type="PANTHER" id="PTHR10357">
    <property type="entry name" value="ALPHA-AMYLASE FAMILY MEMBER"/>
    <property type="match status" value="1"/>
</dbReference>
<dbReference type="CDD" id="cd02857">
    <property type="entry name" value="E_set_CDase_PDE_N"/>
    <property type="match status" value="1"/>
</dbReference>
<dbReference type="Pfam" id="PF00128">
    <property type="entry name" value="Alpha-amylase"/>
    <property type="match status" value="1"/>
</dbReference>
<reference evidence="4 5" key="1">
    <citation type="submission" date="2020-08" db="EMBL/GenBank/DDBJ databases">
        <title>The Agave Microbiome: Exploring the role of microbial communities in plant adaptations to desert environments.</title>
        <authorList>
            <person name="Partida-Martinez L.P."/>
        </authorList>
    </citation>
    <scope>NUCLEOTIDE SEQUENCE [LARGE SCALE GENOMIC DNA]</scope>
    <source>
        <strain evidence="4 5">RAS26</strain>
    </source>
</reference>
<dbReference type="CDD" id="cd11338">
    <property type="entry name" value="AmyAc_CMD"/>
    <property type="match status" value="1"/>
</dbReference>
<reference evidence="4 5" key="2">
    <citation type="submission" date="2020-08" db="EMBL/GenBank/DDBJ databases">
        <authorList>
            <person name="Partida-Martinez L."/>
            <person name="Huntemann M."/>
            <person name="Clum A."/>
            <person name="Wang J."/>
            <person name="Palaniappan K."/>
            <person name="Ritter S."/>
            <person name="Chen I.-M."/>
            <person name="Stamatis D."/>
            <person name="Reddy T."/>
            <person name="O'Malley R."/>
            <person name="Daum C."/>
            <person name="Shapiro N."/>
            <person name="Ivanova N."/>
            <person name="Kyrpides N."/>
            <person name="Woyke T."/>
        </authorList>
    </citation>
    <scope>NUCLEOTIDE SEQUENCE [LARGE SCALE GENOMIC DNA]</scope>
    <source>
        <strain evidence="4 5">RAS26</strain>
    </source>
</reference>
<dbReference type="Proteomes" id="UP000518206">
    <property type="component" value="Unassembled WGS sequence"/>
</dbReference>
<keyword evidence="2 4" id="KW-0326">Glycosidase</keyword>
<evidence type="ECO:0000256" key="2">
    <source>
        <dbReference type="ARBA" id="ARBA00023295"/>
    </source>
</evidence>
<dbReference type="InterPro" id="IPR004185">
    <property type="entry name" value="Glyco_hydro_13_lg-like_dom"/>
</dbReference>
<dbReference type="EC" id="3.2.1.20" evidence="4"/>
<dbReference type="Gene3D" id="3.20.20.80">
    <property type="entry name" value="Glycosidases"/>
    <property type="match status" value="1"/>
</dbReference>
<organism evidence="4 5">
    <name type="scientific">Cellulomonas cellasea</name>
    <dbReference type="NCBI Taxonomy" id="43670"/>
    <lineage>
        <taxon>Bacteria</taxon>
        <taxon>Bacillati</taxon>
        <taxon>Actinomycetota</taxon>
        <taxon>Actinomycetes</taxon>
        <taxon>Micrococcales</taxon>
        <taxon>Cellulomonadaceae</taxon>
        <taxon>Cellulomonas</taxon>
    </lineage>
</organism>
<evidence type="ECO:0000313" key="4">
    <source>
        <dbReference type="EMBL" id="MBB2921441.1"/>
    </source>
</evidence>
<name>A0A7W4UC36_9CELL</name>
<dbReference type="RefSeq" id="WP_311701583.1">
    <property type="nucleotide sequence ID" value="NZ_JACHVX010000001.1"/>
</dbReference>
<proteinExistence type="predicted"/>
<protein>
    <submittedName>
        <fullName evidence="4">Alpha-glucosidase</fullName>
        <ecNumber evidence="4">3.2.1.20</ecNumber>
    </submittedName>
</protein>